<dbReference type="RefSeq" id="WP_109872815.1">
    <property type="nucleotide sequence ID" value="NZ_QGNA01000005.1"/>
</dbReference>
<dbReference type="PANTHER" id="PTHR38340:SF1">
    <property type="entry name" value="S-LAYER PROTEIN"/>
    <property type="match status" value="1"/>
</dbReference>
<dbReference type="InterPro" id="IPR050557">
    <property type="entry name" value="RTX_toxin/Mannuronan_C5-epim"/>
</dbReference>
<reference evidence="6" key="1">
    <citation type="submission" date="2018-05" db="EMBL/GenBank/DDBJ databases">
        <authorList>
            <person name="Du Z."/>
            <person name="Wang X."/>
        </authorList>
    </citation>
    <scope>NUCLEOTIDE SEQUENCE [LARGE SCALE GENOMIC DNA]</scope>
    <source>
        <strain evidence="6">CQN31</strain>
    </source>
</reference>
<feature type="domain" description="RapA2 cadherin-like" evidence="4">
    <location>
        <begin position="1444"/>
        <end position="1513"/>
    </location>
</feature>
<name>A0A317F7Q3_9PROT</name>
<feature type="region of interest" description="Disordered" evidence="3">
    <location>
        <begin position="1918"/>
        <end position="1942"/>
    </location>
</feature>
<dbReference type="Pfam" id="PF00353">
    <property type="entry name" value="HemolysinCabind"/>
    <property type="match status" value="5"/>
</dbReference>
<evidence type="ECO:0000256" key="3">
    <source>
        <dbReference type="SAM" id="MobiDB-lite"/>
    </source>
</evidence>
<feature type="domain" description="RapA2 cadherin-like" evidence="4">
    <location>
        <begin position="849"/>
        <end position="924"/>
    </location>
</feature>
<feature type="domain" description="RapA2 cadherin-like" evidence="4">
    <location>
        <begin position="1542"/>
        <end position="1611"/>
    </location>
</feature>
<dbReference type="SUPFAM" id="SSF51120">
    <property type="entry name" value="beta-Roll"/>
    <property type="match status" value="4"/>
</dbReference>
<dbReference type="EMBL" id="QGNA01000005">
    <property type="protein sequence ID" value="PWS35170.1"/>
    <property type="molecule type" value="Genomic_DNA"/>
</dbReference>
<protein>
    <recommendedName>
        <fullName evidence="4">RapA2 cadherin-like domain-containing protein</fullName>
    </recommendedName>
</protein>
<dbReference type="InterPro" id="IPR011049">
    <property type="entry name" value="Serralysin-like_metalloprot_C"/>
</dbReference>
<feature type="domain" description="RapA2 cadherin-like" evidence="4">
    <location>
        <begin position="1347"/>
        <end position="1415"/>
    </location>
</feature>
<dbReference type="InterPro" id="IPR013783">
    <property type="entry name" value="Ig-like_fold"/>
</dbReference>
<dbReference type="PANTHER" id="PTHR38340">
    <property type="entry name" value="S-LAYER PROTEIN"/>
    <property type="match status" value="1"/>
</dbReference>
<feature type="domain" description="RapA2 cadherin-like" evidence="4">
    <location>
        <begin position="1151"/>
        <end position="1219"/>
    </location>
</feature>
<dbReference type="InterPro" id="IPR001343">
    <property type="entry name" value="Hemolysn_Ca-bd"/>
</dbReference>
<dbReference type="GO" id="GO:0005509">
    <property type="term" value="F:calcium ion binding"/>
    <property type="evidence" value="ECO:0007669"/>
    <property type="project" value="InterPro"/>
</dbReference>
<gene>
    <name evidence="5" type="ORF">DFH01_22960</name>
</gene>
<evidence type="ECO:0000256" key="2">
    <source>
        <dbReference type="ARBA" id="ARBA00022525"/>
    </source>
</evidence>
<organism evidence="5 6">
    <name type="scientific">Falsiroseomonas bella</name>
    <dbReference type="NCBI Taxonomy" id="2184016"/>
    <lineage>
        <taxon>Bacteria</taxon>
        <taxon>Pseudomonadati</taxon>
        <taxon>Pseudomonadota</taxon>
        <taxon>Alphaproteobacteria</taxon>
        <taxon>Acetobacterales</taxon>
        <taxon>Roseomonadaceae</taxon>
        <taxon>Falsiroseomonas</taxon>
    </lineage>
</organism>
<comment type="caution">
    <text evidence="5">The sequence shown here is derived from an EMBL/GenBank/DDBJ whole genome shotgun (WGS) entry which is preliminary data.</text>
</comment>
<evidence type="ECO:0000313" key="6">
    <source>
        <dbReference type="Proteomes" id="UP000245765"/>
    </source>
</evidence>
<dbReference type="GO" id="GO:0005576">
    <property type="term" value="C:extracellular region"/>
    <property type="evidence" value="ECO:0007669"/>
    <property type="project" value="UniProtKB-SubCell"/>
</dbReference>
<proteinExistence type="predicted"/>
<dbReference type="InterPro" id="IPR018511">
    <property type="entry name" value="Hemolysin-typ_Ca-bd_CS"/>
</dbReference>
<keyword evidence="6" id="KW-1185">Reference proteome</keyword>
<accession>A0A317F7Q3</accession>
<feature type="domain" description="RapA2 cadherin-like" evidence="4">
    <location>
        <begin position="314"/>
        <end position="389"/>
    </location>
</feature>
<evidence type="ECO:0000256" key="1">
    <source>
        <dbReference type="ARBA" id="ARBA00004613"/>
    </source>
</evidence>
<dbReference type="Proteomes" id="UP000245765">
    <property type="component" value="Unassembled WGS sequence"/>
</dbReference>
<dbReference type="NCBIfam" id="TIGR01965">
    <property type="entry name" value="VCBS_repeat"/>
    <property type="match status" value="17"/>
</dbReference>
<dbReference type="Gene3D" id="2.150.10.10">
    <property type="entry name" value="Serralysin-like metalloprotease, C-terminal"/>
    <property type="match status" value="5"/>
</dbReference>
<comment type="subcellular location">
    <subcellularLocation>
        <location evidence="1">Secreted</location>
    </subcellularLocation>
</comment>
<dbReference type="Pfam" id="PF17803">
    <property type="entry name" value="Cadherin_4"/>
    <property type="match status" value="12"/>
</dbReference>
<feature type="domain" description="RapA2 cadherin-like" evidence="4">
    <location>
        <begin position="635"/>
        <end position="710"/>
    </location>
</feature>
<feature type="domain" description="RapA2 cadherin-like" evidence="4">
    <location>
        <begin position="742"/>
        <end position="817"/>
    </location>
</feature>
<sequence length="2367" mass="232614">MAKAVIGNPSLSSVTEDTAVGGAGNLTAVGVIPISDSDPGQAAFRTTVTGTSGNLGTLILAADGSYTYSVSNSAVQYLGAGQTKVDRFKVTSVDGTSKFVTFTIVGTNDAAVIGAPTAASVTEDLGVNGPGNLVVSGSISISDVDQGQASFLTTVISSAGNLGSLTLNSRGTYTYTVSNSAVQYLGAGLTKVDSFTVSAVDGTTKIVSFTITGVNDAAIIGAPTVSSVAEDTSVNGAGDLTASGIIAISDADQGEAAFQTTVVAAAGNLGSLALAVGGSYTYTVANAAVQHLGAGQTKVDSFTVTSMDGTARLVSFVITGTNDAAVIGDPTFADVTEGIGVDGAGNLIAAGSMAISDADQGQAAFSTIVTPSAGNLGALLLAADGNYTYTVANSAVEYLGAGQSRIDSFTVSAVDGTTRLVTFTIFGADDGAVIGDPTVSSVTEDVAVGGDGNLAASGVIAITDADPGEAAFQTAVIAALDNLGTLVLAAEGSYTYSVANSAVQYLGAGQTKLDRFTVTSLDGTTKVVAFSINGANDTAAIGTPTVTSLAEDVGVDGAGNLTAFGSIAISDADQGQAAFLTVVVPGAGTLGSLLLAADGTYTYAVGNGAVQYLAAGQTKVDSFTVSAVDGTTSIVSFTIVGSNDVAVIGNPSAASVTEDTGADGLGNLTATGSIAISDADQGQAAFQTGVVAAVGNLGSLVLAADGSYTYTVANSDVQYLGDGQSKLERFRVTSVDGTSKIVTFSIEGTNDAALISDPSVSSVTEDAGGDGFGNLTASGNIAISDADQNQAAFSTTVTPSAGNLGSLVLATDGSYTYTVANDAVQYLGAGQSKLDSFTVSAVDGTTRLVSFTINGTNDAAVIGDPSIGEVTEDIAVNGDGDLTASGSLPISDADQGEAVFLTTVVPEAGNLGSLVLATDGSYTYTVVNSDVQYLGAGQSKLDSFTVSAVDGTTRLVSFIINGANDTAVITGDLTGTMNEDGGGASGTVAVFDADGGQADFQALMDEEGFYGTLSLTAGGAWSYVRTADLNHLAAGQSVVDSFSLAALDGTTATVEITIGGVNDAATITGELAGSLDEDATGSNGLLTAQDPDDGEAGFLPLADVAGDFGTLSLTAGGQWTYTRTAELNALAAGVSVVDSFTVTALDGTSETLTITLEGTNDPASITGDLAGAMLEDGSGTDGMLVVADPDTGETSFQALSNVAGLYGTLSLTTAGAWTYARTADLNFLAAGEVVADSFTVAAADGTIAALSVTIEGADDAALITGNLAGAMAEDASGTSGALSVSDPDAGQSGFQPLTDVAGLYGTLSLAVGGAWTYTRTADLNALAAGQAVVDSFVVASADGTSAMLSITTSGANDDATIAGELGGTLGENGSGASGTLAVTDPDAGQASFQPLSDQAGLYGTLSLASTGDWTYTRTADLDSLAAGQQVIDTFAVRALDGTAATLAVTIAGANDTALITGALAGAFAEDASGTSGTISVSDPDAGQSSFQPLSSVAGLYGTLTLTEAGDWTYARTADLNYLAAGSSLLDSFGIAAADGTTATLTVAISGSNDAAVIGGDLAATIATTAPGAGGSLSVTDPDSGQSAFQPLVAELGFYGTLSLTATGIWTYTRTAELGGLAAIDSFTVTALDGTTASLEITLTDATPAQITGDLAGSMGEDDAGTSGVLVIIDPNPGEASFEPLNAASGTYGTLSLTAGGAWTYTRTADLGSLAQGSTVTDTFTVTSLDGTTQVVQVTMNGVNDAPVAGGTLAALTATIENLAAPGGSFPPLELTTVVESLLSAANVSDPDAGAVAGIAITGVDTAHGALWYSTNEGASWSAVGAVNDGVALLLAADARLYFQAATDFIGTLDAALSFRIWDQTSGTAGMVGNSLANGGSTALSAATVTASLVVEADFVALNFSGSFSDDEVYGRSGDDSLNGGAGNDTLHGGRGDDTVDGGMGNDSLAGAAGVDLLSYENGTAGVAVDLAAGTASVADGTDTISGFEVVFATSFGDTLSGAAGNDSLYGFGANDLIQGGLGSDELVGGSGADTLSYADSPFALFMFLDINTDPFNGLGTGRYVVKTGGGGLDAVREFERVVAGAFNDQIIGTGAAETLVGGAGDDTIAGMGGADVLDGGDGIDRLQLSPDGGAIFGNFEDIRGSSAGDQIVLGSGVETVFGGGGNDNIFAGGGSDSIDGGDGSDWLMADHIPTGDPFMPFAVATGAAIGNNTVLGGSGIDTLVGGSGNDYLDGGSDADDIFGSAGNDTLVGGGGADTLRGGGGADIFRYDLPGEGTDQIGDYTVTDDTIWVSAAGFGLSPLNPINFVANETGVATAAAGTPQFIYLTTTLALLFDADGLGAGVAQTLATFTVAPVSFDAAEIVLIG</sequence>
<keyword evidence="2" id="KW-0964">Secreted</keyword>
<dbReference type="Gene3D" id="2.60.40.10">
    <property type="entry name" value="Immunoglobulins"/>
    <property type="match status" value="15"/>
</dbReference>
<evidence type="ECO:0000313" key="5">
    <source>
        <dbReference type="EMBL" id="PWS35170.1"/>
    </source>
</evidence>
<dbReference type="PROSITE" id="PS00330">
    <property type="entry name" value="HEMOLYSIN_CALCIUM"/>
    <property type="match status" value="5"/>
</dbReference>
<dbReference type="PRINTS" id="PR00313">
    <property type="entry name" value="CABNDNGRPT"/>
</dbReference>
<dbReference type="InterPro" id="IPR040853">
    <property type="entry name" value="RapA2_cadherin-like"/>
</dbReference>
<feature type="domain" description="RapA2 cadherin-like" evidence="4">
    <location>
        <begin position="207"/>
        <end position="282"/>
    </location>
</feature>
<feature type="domain" description="RapA2 cadherin-like" evidence="4">
    <location>
        <begin position="956"/>
        <end position="1023"/>
    </location>
</feature>
<evidence type="ECO:0000259" key="4">
    <source>
        <dbReference type="Pfam" id="PF17803"/>
    </source>
</evidence>
<feature type="domain" description="RapA2 cadherin-like" evidence="4">
    <location>
        <begin position="100"/>
        <end position="175"/>
    </location>
</feature>
<feature type="domain" description="RapA2 cadherin-like" evidence="4">
    <location>
        <begin position="1052"/>
        <end position="1121"/>
    </location>
</feature>
<dbReference type="InterPro" id="IPR010221">
    <property type="entry name" value="VCBS_dom"/>
</dbReference>
<dbReference type="OrthoDB" id="9816366at2"/>